<dbReference type="SUPFAM" id="SSF51261">
    <property type="entry name" value="Duplicated hybrid motif"/>
    <property type="match status" value="1"/>
</dbReference>
<feature type="domain" description="M23ase beta-sheet core" evidence="3">
    <location>
        <begin position="123"/>
        <end position="219"/>
    </location>
</feature>
<name>A0ABU8HJ52_9BACI</name>
<feature type="compositionally biased region" description="Acidic residues" evidence="1">
    <location>
        <begin position="272"/>
        <end position="293"/>
    </location>
</feature>
<evidence type="ECO:0000259" key="3">
    <source>
        <dbReference type="Pfam" id="PF01551"/>
    </source>
</evidence>
<dbReference type="PANTHER" id="PTHR21666">
    <property type="entry name" value="PEPTIDASE-RELATED"/>
    <property type="match status" value="1"/>
</dbReference>
<evidence type="ECO:0000256" key="1">
    <source>
        <dbReference type="SAM" id="MobiDB-lite"/>
    </source>
</evidence>
<dbReference type="CDD" id="cd12797">
    <property type="entry name" value="M23_peptidase"/>
    <property type="match status" value="1"/>
</dbReference>
<feature type="transmembrane region" description="Helical" evidence="2">
    <location>
        <begin position="23"/>
        <end position="43"/>
    </location>
</feature>
<gene>
    <name evidence="4" type="ORF">WAK64_18850</name>
</gene>
<dbReference type="InterPro" id="IPR011055">
    <property type="entry name" value="Dup_hybrid_motif"/>
</dbReference>
<comment type="caution">
    <text evidence="4">The sequence shown here is derived from an EMBL/GenBank/DDBJ whole genome shotgun (WGS) entry which is preliminary data.</text>
</comment>
<keyword evidence="4" id="KW-0378">Hydrolase</keyword>
<dbReference type="Proteomes" id="UP001312865">
    <property type="component" value="Unassembled WGS sequence"/>
</dbReference>
<evidence type="ECO:0000313" key="5">
    <source>
        <dbReference type="Proteomes" id="UP001312865"/>
    </source>
</evidence>
<dbReference type="GO" id="GO:0016787">
    <property type="term" value="F:hydrolase activity"/>
    <property type="evidence" value="ECO:0007669"/>
    <property type="project" value="UniProtKB-KW"/>
</dbReference>
<dbReference type="RefSeq" id="WP_336588559.1">
    <property type="nucleotide sequence ID" value="NZ_JBBAXC010000020.1"/>
</dbReference>
<protein>
    <submittedName>
        <fullName evidence="4">M23 family metallopeptidase</fullName>
        <ecNumber evidence="4">3.4.-.-</ecNumber>
    </submittedName>
</protein>
<dbReference type="InterPro" id="IPR050570">
    <property type="entry name" value="Cell_wall_metabolism_enzyme"/>
</dbReference>
<evidence type="ECO:0000256" key="2">
    <source>
        <dbReference type="SAM" id="Phobius"/>
    </source>
</evidence>
<feature type="compositionally biased region" description="Low complexity" evidence="1">
    <location>
        <begin position="260"/>
        <end position="271"/>
    </location>
</feature>
<keyword evidence="2" id="KW-1133">Transmembrane helix</keyword>
<feature type="compositionally biased region" description="Basic and acidic residues" evidence="1">
    <location>
        <begin position="249"/>
        <end position="259"/>
    </location>
</feature>
<reference evidence="4 5" key="1">
    <citation type="journal article" date="2018" name="J. Microbiol.">
        <title>Bacillus spongiae sp. nov., isolated from sponge of Jeju Island.</title>
        <authorList>
            <person name="Lee G.E."/>
            <person name="Im W.T."/>
            <person name="Park J.S."/>
        </authorList>
    </citation>
    <scope>NUCLEOTIDE SEQUENCE [LARGE SCALE GENOMIC DNA]</scope>
    <source>
        <strain evidence="4 5">135PIL107-10</strain>
    </source>
</reference>
<keyword evidence="2" id="KW-0472">Membrane</keyword>
<feature type="region of interest" description="Disordered" evidence="1">
    <location>
        <begin position="228"/>
        <end position="293"/>
    </location>
</feature>
<dbReference type="InterPro" id="IPR016047">
    <property type="entry name" value="M23ase_b-sheet_dom"/>
</dbReference>
<dbReference type="Gene3D" id="2.70.70.10">
    <property type="entry name" value="Glucose Permease (Domain IIA)"/>
    <property type="match status" value="1"/>
</dbReference>
<organism evidence="4 5">
    <name type="scientific">Bacillus spongiae</name>
    <dbReference type="NCBI Taxonomy" id="2683610"/>
    <lineage>
        <taxon>Bacteria</taxon>
        <taxon>Bacillati</taxon>
        <taxon>Bacillota</taxon>
        <taxon>Bacilli</taxon>
        <taxon>Bacillales</taxon>
        <taxon>Bacillaceae</taxon>
        <taxon>Bacillus</taxon>
    </lineage>
</organism>
<keyword evidence="2" id="KW-0812">Transmembrane</keyword>
<proteinExistence type="predicted"/>
<accession>A0ABU8HJ52</accession>
<sequence length="293" mass="32205">MREEEKKRSSQLNSFRAFLKKRWAYPAIYLASAAIIVTAILWYQSLGNDGSDEPQDFGSAENGAVGQKYDDPAIPVNSLDELFQVPVSNPEGVVIEKEFYDSEASEEEQEAAILVYNNTYYENEGIDYSMEGDEFDVLAALSGTVSSIEEDSLLGNSIEVEHEDGVVTRYQSVKDPAVSVGDEVKQGDILAKAGQSQLNEEAGTHVHFEIRKNNVAVNPKEYINKPLSAIKEQPSNDGDEVDQRLNPPKLEEIEQEQRESNSNTGDSSDSTDSSEDTDGSDEGNNDEADSSGE</sequence>
<dbReference type="PANTHER" id="PTHR21666:SF291">
    <property type="entry name" value="STAGE II SPORULATION PROTEIN Q"/>
    <property type="match status" value="1"/>
</dbReference>
<keyword evidence="5" id="KW-1185">Reference proteome</keyword>
<dbReference type="EC" id="3.4.-.-" evidence="4"/>
<dbReference type="Pfam" id="PF01551">
    <property type="entry name" value="Peptidase_M23"/>
    <property type="match status" value="1"/>
</dbReference>
<evidence type="ECO:0000313" key="4">
    <source>
        <dbReference type="EMBL" id="MEI5909113.1"/>
    </source>
</evidence>
<dbReference type="EMBL" id="JBBAXC010000020">
    <property type="protein sequence ID" value="MEI5909113.1"/>
    <property type="molecule type" value="Genomic_DNA"/>
</dbReference>